<gene>
    <name evidence="2" type="ORF">EGT49_04580</name>
</gene>
<protein>
    <recommendedName>
        <fullName evidence="4">Preprotein translocase subunit SecB</fullName>
    </recommendedName>
</protein>
<evidence type="ECO:0000313" key="3">
    <source>
        <dbReference type="Proteomes" id="UP000298021"/>
    </source>
</evidence>
<dbReference type="GO" id="GO:0015031">
    <property type="term" value="P:protein transport"/>
    <property type="evidence" value="ECO:0007669"/>
    <property type="project" value="InterPro"/>
</dbReference>
<dbReference type="InterPro" id="IPR035958">
    <property type="entry name" value="SecB-like_sf"/>
</dbReference>
<reference evidence="2 3" key="1">
    <citation type="submission" date="2018-10" db="EMBL/GenBank/DDBJ databases">
        <title>Lactobacillus sp. R7 and Lactobacillus sp. R19 isolated from fermented mustard green product of Taiwan.</title>
        <authorList>
            <person name="Lin S.-T."/>
        </authorList>
    </citation>
    <scope>NUCLEOTIDE SEQUENCE [LARGE SCALE GENOMIC DNA]</scope>
    <source>
        <strain evidence="2 3">BCRC 81127</strain>
    </source>
</reference>
<comment type="similarity">
    <text evidence="1">Belongs to the SecB family.</text>
</comment>
<proteinExistence type="inferred from homology"/>
<dbReference type="GO" id="GO:0051082">
    <property type="term" value="F:unfolded protein binding"/>
    <property type="evidence" value="ECO:0007669"/>
    <property type="project" value="InterPro"/>
</dbReference>
<dbReference type="EMBL" id="RKLY01000008">
    <property type="protein sequence ID" value="TGD23976.1"/>
    <property type="molecule type" value="Genomic_DNA"/>
</dbReference>
<evidence type="ECO:0000256" key="1">
    <source>
        <dbReference type="ARBA" id="ARBA00009990"/>
    </source>
</evidence>
<accession>A0A4Z0JLZ5</accession>
<dbReference type="AlphaFoldDB" id="A0A4Z0JLZ5"/>
<evidence type="ECO:0008006" key="4">
    <source>
        <dbReference type="Google" id="ProtNLM"/>
    </source>
</evidence>
<dbReference type="InterPro" id="IPR003708">
    <property type="entry name" value="SecB"/>
</dbReference>
<dbReference type="OrthoDB" id="2319969at2"/>
<sequence>MNTTNKYLQFDDPTILTFEFNVNEQFDFDNDFDDVDISTLVEMPDELEINWQEPIPVYLSVFINPDNSDAPYKINMKILAFFKVDSAVPEGEAYQILQTDAASILLSYLRPMASMMVTASGFPPMTIPMLDFSDDDDD</sequence>
<evidence type="ECO:0000313" key="2">
    <source>
        <dbReference type="EMBL" id="TGD23976.1"/>
    </source>
</evidence>
<dbReference type="GO" id="GO:0051262">
    <property type="term" value="P:protein tetramerization"/>
    <property type="evidence" value="ECO:0007669"/>
    <property type="project" value="InterPro"/>
</dbReference>
<comment type="caution">
    <text evidence="2">The sequence shown here is derived from an EMBL/GenBank/DDBJ whole genome shotgun (WGS) entry which is preliminary data.</text>
</comment>
<dbReference type="Gene3D" id="3.10.420.10">
    <property type="entry name" value="SecB-like"/>
    <property type="match status" value="1"/>
</dbReference>
<dbReference type="Proteomes" id="UP000298021">
    <property type="component" value="Unassembled WGS sequence"/>
</dbReference>
<dbReference type="Pfam" id="PF02556">
    <property type="entry name" value="SecB"/>
    <property type="match status" value="1"/>
</dbReference>
<organism evidence="2 3">
    <name type="scientific">Companilactobacillus suantsaicola</name>
    <dbReference type="NCBI Taxonomy" id="2487723"/>
    <lineage>
        <taxon>Bacteria</taxon>
        <taxon>Bacillati</taxon>
        <taxon>Bacillota</taxon>
        <taxon>Bacilli</taxon>
        <taxon>Lactobacillales</taxon>
        <taxon>Lactobacillaceae</taxon>
        <taxon>Companilactobacillus</taxon>
    </lineage>
</organism>
<dbReference type="SUPFAM" id="SSF54611">
    <property type="entry name" value="SecB-like"/>
    <property type="match status" value="1"/>
</dbReference>
<keyword evidence="3" id="KW-1185">Reference proteome</keyword>
<name>A0A4Z0JLZ5_9LACO</name>
<dbReference type="RefSeq" id="WP_135371954.1">
    <property type="nucleotide sequence ID" value="NZ_RKLY01000008.1"/>
</dbReference>